<proteinExistence type="inferred from homology"/>
<evidence type="ECO:0000313" key="9">
    <source>
        <dbReference type="EMBL" id="BBP89480.1"/>
    </source>
</evidence>
<evidence type="ECO:0000256" key="4">
    <source>
        <dbReference type="ARBA" id="ARBA00022741"/>
    </source>
</evidence>
<organism evidence="9 10">
    <name type="scientific">Bacillus safensis</name>
    <dbReference type="NCBI Taxonomy" id="561879"/>
    <lineage>
        <taxon>Bacteria</taxon>
        <taxon>Bacillati</taxon>
        <taxon>Bacillota</taxon>
        <taxon>Bacilli</taxon>
        <taxon>Bacillales</taxon>
        <taxon>Bacillaceae</taxon>
        <taxon>Bacillus</taxon>
    </lineage>
</organism>
<dbReference type="InterPro" id="IPR036393">
    <property type="entry name" value="AceGlu_kinase-like_sf"/>
</dbReference>
<dbReference type="GO" id="GO:0005829">
    <property type="term" value="C:cytosol"/>
    <property type="evidence" value="ECO:0007669"/>
    <property type="project" value="TreeGrafter"/>
</dbReference>
<feature type="domain" description="Aspartate/glutamate/uridylate kinase" evidence="8">
    <location>
        <begin position="5"/>
        <end position="119"/>
    </location>
</feature>
<sequence>MKTVKIIVQKFGGTSVKDDQGRKKGTCTYLICKKEKGYKSVVVVSAMGRKGDPYATDTLLGLLYGSAQHMTNREKDLLVSCGENISAVVFSSMLNENGLKAVAMTGAQAGFVTDKEHTSAKKLLT</sequence>
<dbReference type="Gene3D" id="3.40.1160.10">
    <property type="entry name" value="Acetylglutamate kinase-like"/>
    <property type="match status" value="1"/>
</dbReference>
<dbReference type="GO" id="GO:0009090">
    <property type="term" value="P:homoserine biosynthetic process"/>
    <property type="evidence" value="ECO:0007669"/>
    <property type="project" value="TreeGrafter"/>
</dbReference>
<keyword evidence="4" id="KW-0547">Nucleotide-binding</keyword>
<dbReference type="PROSITE" id="PS00324">
    <property type="entry name" value="ASPARTOKINASE"/>
    <property type="match status" value="1"/>
</dbReference>
<dbReference type="AlphaFoldDB" id="A0A5S9M7E6"/>
<dbReference type="EC" id="2.7.2.4" evidence="2"/>
<evidence type="ECO:0000256" key="6">
    <source>
        <dbReference type="ARBA" id="ARBA00022840"/>
    </source>
</evidence>
<comment type="catalytic activity">
    <reaction evidence="7">
        <text>L-aspartate + ATP = 4-phospho-L-aspartate + ADP</text>
        <dbReference type="Rhea" id="RHEA:23776"/>
        <dbReference type="ChEBI" id="CHEBI:29991"/>
        <dbReference type="ChEBI" id="CHEBI:30616"/>
        <dbReference type="ChEBI" id="CHEBI:57535"/>
        <dbReference type="ChEBI" id="CHEBI:456216"/>
        <dbReference type="EC" id="2.7.2.4"/>
    </reaction>
</comment>
<protein>
    <recommendedName>
        <fullName evidence="2">aspartate kinase</fullName>
        <ecNumber evidence="2">2.7.2.4</ecNumber>
    </recommendedName>
</protein>
<dbReference type="GO" id="GO:0005524">
    <property type="term" value="F:ATP binding"/>
    <property type="evidence" value="ECO:0007669"/>
    <property type="project" value="UniProtKB-KW"/>
</dbReference>
<dbReference type="InterPro" id="IPR001048">
    <property type="entry name" value="Asp/Glu/Uridylate_kinase"/>
</dbReference>
<dbReference type="InterPro" id="IPR018042">
    <property type="entry name" value="Aspartate_kinase_CS"/>
</dbReference>
<evidence type="ECO:0000256" key="1">
    <source>
        <dbReference type="ARBA" id="ARBA00010122"/>
    </source>
</evidence>
<evidence type="ECO:0000256" key="2">
    <source>
        <dbReference type="ARBA" id="ARBA00013059"/>
    </source>
</evidence>
<dbReference type="GO" id="GO:0004072">
    <property type="term" value="F:aspartate kinase activity"/>
    <property type="evidence" value="ECO:0007669"/>
    <property type="project" value="UniProtKB-EC"/>
</dbReference>
<evidence type="ECO:0000256" key="7">
    <source>
        <dbReference type="ARBA" id="ARBA00047872"/>
    </source>
</evidence>
<gene>
    <name evidence="9" type="ORF">BsIDN1_30980</name>
</gene>
<evidence type="ECO:0000256" key="5">
    <source>
        <dbReference type="ARBA" id="ARBA00022777"/>
    </source>
</evidence>
<dbReference type="SUPFAM" id="SSF53633">
    <property type="entry name" value="Carbamate kinase-like"/>
    <property type="match status" value="1"/>
</dbReference>
<dbReference type="PANTHER" id="PTHR21499">
    <property type="entry name" value="ASPARTATE KINASE"/>
    <property type="match status" value="1"/>
</dbReference>
<dbReference type="Proteomes" id="UP000464658">
    <property type="component" value="Chromosome"/>
</dbReference>
<keyword evidence="5" id="KW-0418">Kinase</keyword>
<dbReference type="Pfam" id="PF00696">
    <property type="entry name" value="AA_kinase"/>
    <property type="match status" value="1"/>
</dbReference>
<comment type="similarity">
    <text evidence="1">Belongs to the aspartokinase family.</text>
</comment>
<evidence type="ECO:0000259" key="8">
    <source>
        <dbReference type="Pfam" id="PF00696"/>
    </source>
</evidence>
<accession>A0A5S9M7E6</accession>
<evidence type="ECO:0000313" key="10">
    <source>
        <dbReference type="Proteomes" id="UP000464658"/>
    </source>
</evidence>
<evidence type="ECO:0000256" key="3">
    <source>
        <dbReference type="ARBA" id="ARBA00022679"/>
    </source>
</evidence>
<keyword evidence="6" id="KW-0067">ATP-binding</keyword>
<dbReference type="PANTHER" id="PTHR21499:SF3">
    <property type="entry name" value="ASPARTOKINASE"/>
    <property type="match status" value="1"/>
</dbReference>
<dbReference type="GO" id="GO:0009089">
    <property type="term" value="P:lysine biosynthetic process via diaminopimelate"/>
    <property type="evidence" value="ECO:0007669"/>
    <property type="project" value="TreeGrafter"/>
</dbReference>
<dbReference type="EMBL" id="AP021906">
    <property type="protein sequence ID" value="BBP89480.1"/>
    <property type="molecule type" value="Genomic_DNA"/>
</dbReference>
<reference evidence="9 10" key="1">
    <citation type="submission" date="2019-12" db="EMBL/GenBank/DDBJ databases">
        <title>Full genome sequence of a Bacillus safensis strain isolated from commercially available natto in Indonesia.</title>
        <authorList>
            <person name="Yoshida M."/>
            <person name="Uomi M."/>
            <person name="Waturangi D."/>
            <person name="Ekaputri J.J."/>
            <person name="Setiamarga D.H.E."/>
        </authorList>
    </citation>
    <scope>NUCLEOTIDE SEQUENCE [LARGE SCALE GENOMIC DNA]</scope>
    <source>
        <strain evidence="9 10">IDN1</strain>
    </source>
</reference>
<name>A0A5S9M7E6_BACIA</name>
<keyword evidence="3" id="KW-0808">Transferase</keyword>